<accession>A0AAD9RI01</accession>
<organism evidence="2 3">
    <name type="scientific">Odynerus spinipes</name>
    <dbReference type="NCBI Taxonomy" id="1348599"/>
    <lineage>
        <taxon>Eukaryota</taxon>
        <taxon>Metazoa</taxon>
        <taxon>Ecdysozoa</taxon>
        <taxon>Arthropoda</taxon>
        <taxon>Hexapoda</taxon>
        <taxon>Insecta</taxon>
        <taxon>Pterygota</taxon>
        <taxon>Neoptera</taxon>
        <taxon>Endopterygota</taxon>
        <taxon>Hymenoptera</taxon>
        <taxon>Apocrita</taxon>
        <taxon>Aculeata</taxon>
        <taxon>Vespoidea</taxon>
        <taxon>Vespidae</taxon>
        <taxon>Eumeninae</taxon>
        <taxon>Odynerus</taxon>
    </lineage>
</organism>
<reference evidence="2" key="2">
    <citation type="journal article" date="2023" name="Commun. Biol.">
        <title>Intrasexual cuticular hydrocarbon dimorphism in a wasp sheds light on hydrocarbon biosynthesis genes in Hymenoptera.</title>
        <authorList>
            <person name="Moris V.C."/>
            <person name="Podsiadlowski L."/>
            <person name="Martin S."/>
            <person name="Oeyen J.P."/>
            <person name="Donath A."/>
            <person name="Petersen M."/>
            <person name="Wilbrandt J."/>
            <person name="Misof B."/>
            <person name="Liedtke D."/>
            <person name="Thamm M."/>
            <person name="Scheiner R."/>
            <person name="Schmitt T."/>
            <person name="Niehuis O."/>
        </authorList>
    </citation>
    <scope>NUCLEOTIDE SEQUENCE</scope>
    <source>
        <strain evidence="2">GBR_01_08_01A</strain>
    </source>
</reference>
<comment type="caution">
    <text evidence="2">The sequence shown here is derived from an EMBL/GenBank/DDBJ whole genome shotgun (WGS) entry which is preliminary data.</text>
</comment>
<reference evidence="2" key="1">
    <citation type="submission" date="2021-08" db="EMBL/GenBank/DDBJ databases">
        <authorList>
            <person name="Misof B."/>
            <person name="Oliver O."/>
            <person name="Podsiadlowski L."/>
            <person name="Donath A."/>
            <person name="Peters R."/>
            <person name="Mayer C."/>
            <person name="Rust J."/>
            <person name="Gunkel S."/>
            <person name="Lesny P."/>
            <person name="Martin S."/>
            <person name="Oeyen J.P."/>
            <person name="Petersen M."/>
            <person name="Panagiotis P."/>
            <person name="Wilbrandt J."/>
            <person name="Tanja T."/>
        </authorList>
    </citation>
    <scope>NUCLEOTIDE SEQUENCE</scope>
    <source>
        <strain evidence="2">GBR_01_08_01A</strain>
        <tissue evidence="2">Thorax + abdomen</tissue>
    </source>
</reference>
<gene>
    <name evidence="2" type="ORF">KPH14_012294</name>
</gene>
<feature type="region of interest" description="Disordered" evidence="1">
    <location>
        <begin position="1"/>
        <end position="28"/>
    </location>
</feature>
<proteinExistence type="predicted"/>
<name>A0AAD9RI01_9HYME</name>
<dbReference type="Proteomes" id="UP001258017">
    <property type="component" value="Unassembled WGS sequence"/>
</dbReference>
<evidence type="ECO:0000313" key="3">
    <source>
        <dbReference type="Proteomes" id="UP001258017"/>
    </source>
</evidence>
<evidence type="ECO:0000256" key="1">
    <source>
        <dbReference type="SAM" id="MobiDB-lite"/>
    </source>
</evidence>
<dbReference type="EMBL" id="JAIFRP010000067">
    <property type="protein sequence ID" value="KAK2579988.1"/>
    <property type="molecule type" value="Genomic_DNA"/>
</dbReference>
<evidence type="ECO:0000313" key="2">
    <source>
        <dbReference type="EMBL" id="KAK2579988.1"/>
    </source>
</evidence>
<dbReference type="AlphaFoldDB" id="A0AAD9RI01"/>
<feature type="non-terminal residue" evidence="2">
    <location>
        <position position="1"/>
    </location>
</feature>
<feature type="compositionally biased region" description="Polar residues" evidence="1">
    <location>
        <begin position="1"/>
        <end position="10"/>
    </location>
</feature>
<sequence>QLSSSKSTFPSVRGAGCGRGEQEDVPRRTLGKMTYVLSEPYFPKLHVNR</sequence>
<keyword evidence="3" id="KW-1185">Reference proteome</keyword>
<protein>
    <submittedName>
        <fullName evidence="2">Uncharacterized protein</fullName>
    </submittedName>
</protein>